<evidence type="ECO:0000256" key="2">
    <source>
        <dbReference type="ARBA" id="ARBA00022741"/>
    </source>
</evidence>
<dbReference type="SUPFAM" id="SSF55681">
    <property type="entry name" value="Class II aaRS and biotin synthetases"/>
    <property type="match status" value="1"/>
</dbReference>
<dbReference type="InterPro" id="IPR045864">
    <property type="entry name" value="aa-tRNA-synth_II/BPL/LPL"/>
</dbReference>
<dbReference type="InterPro" id="IPR006195">
    <property type="entry name" value="aa-tRNA-synth_II"/>
</dbReference>
<dbReference type="PANTHER" id="PTHR42918:SF5">
    <property type="entry name" value="LYSINE--TRNA LIGASE, MITOCHONDRIAL"/>
    <property type="match status" value="1"/>
</dbReference>
<dbReference type="InterPro" id="IPR018149">
    <property type="entry name" value="Lys-tRNA-synth_II_C"/>
</dbReference>
<reference evidence="6" key="1">
    <citation type="submission" date="2021-03" db="EMBL/GenBank/DDBJ databases">
        <authorList>
            <person name="Tagirdzhanova G."/>
        </authorList>
    </citation>
    <scope>NUCLEOTIDE SEQUENCE</scope>
</reference>
<protein>
    <recommendedName>
        <fullName evidence="5">Aminoacyl-transfer RNA synthetases class-II family profile domain-containing protein</fullName>
    </recommendedName>
</protein>
<dbReference type="EMBL" id="CAJPDQ010000015">
    <property type="protein sequence ID" value="CAF9920256.1"/>
    <property type="molecule type" value="Genomic_DNA"/>
</dbReference>
<dbReference type="GO" id="GO:0005739">
    <property type="term" value="C:mitochondrion"/>
    <property type="evidence" value="ECO:0007669"/>
    <property type="project" value="TreeGrafter"/>
</dbReference>
<dbReference type="GO" id="GO:0004824">
    <property type="term" value="F:lysine-tRNA ligase activity"/>
    <property type="evidence" value="ECO:0007669"/>
    <property type="project" value="InterPro"/>
</dbReference>
<keyword evidence="7" id="KW-1185">Reference proteome</keyword>
<keyword evidence="1" id="KW-0436">Ligase</keyword>
<name>A0A8H3FG39_9LECA</name>
<gene>
    <name evidence="6" type="ORF">GOMPHAMPRED_002027</name>
</gene>
<evidence type="ECO:0000259" key="5">
    <source>
        <dbReference type="PROSITE" id="PS50862"/>
    </source>
</evidence>
<feature type="domain" description="Aminoacyl-transfer RNA synthetases class-II family profile" evidence="5">
    <location>
        <begin position="224"/>
        <end position="541"/>
    </location>
</feature>
<evidence type="ECO:0000256" key="4">
    <source>
        <dbReference type="ARBA" id="ARBA00023146"/>
    </source>
</evidence>
<dbReference type="InterPro" id="IPR004364">
    <property type="entry name" value="Aa-tRNA-synt_II"/>
</dbReference>
<keyword evidence="3" id="KW-0067">ATP-binding</keyword>
<dbReference type="Pfam" id="PF00152">
    <property type="entry name" value="tRNA-synt_2"/>
    <property type="match status" value="1"/>
</dbReference>
<evidence type="ECO:0000313" key="6">
    <source>
        <dbReference type="EMBL" id="CAF9920256.1"/>
    </source>
</evidence>
<dbReference type="AlphaFoldDB" id="A0A8H3FG39"/>
<dbReference type="Gene3D" id="2.40.50.140">
    <property type="entry name" value="Nucleic acid-binding proteins"/>
    <property type="match status" value="1"/>
</dbReference>
<keyword evidence="4" id="KW-0030">Aminoacyl-tRNA synthetase</keyword>
<organism evidence="6 7">
    <name type="scientific">Gomphillus americanus</name>
    <dbReference type="NCBI Taxonomy" id="1940652"/>
    <lineage>
        <taxon>Eukaryota</taxon>
        <taxon>Fungi</taxon>
        <taxon>Dikarya</taxon>
        <taxon>Ascomycota</taxon>
        <taxon>Pezizomycotina</taxon>
        <taxon>Lecanoromycetes</taxon>
        <taxon>OSLEUM clade</taxon>
        <taxon>Ostropomycetidae</taxon>
        <taxon>Ostropales</taxon>
        <taxon>Graphidaceae</taxon>
        <taxon>Gomphilloideae</taxon>
        <taxon>Gomphillus</taxon>
    </lineage>
</organism>
<keyword evidence="2" id="KW-0547">Nucleotide-binding</keyword>
<evidence type="ECO:0000313" key="7">
    <source>
        <dbReference type="Proteomes" id="UP000664169"/>
    </source>
</evidence>
<dbReference type="GO" id="GO:0005524">
    <property type="term" value="F:ATP binding"/>
    <property type="evidence" value="ECO:0007669"/>
    <property type="project" value="UniProtKB-KW"/>
</dbReference>
<proteinExistence type="predicted"/>
<comment type="caution">
    <text evidence="6">The sequence shown here is derived from an EMBL/GenBank/DDBJ whole genome shotgun (WGS) entry which is preliminary data.</text>
</comment>
<dbReference type="PRINTS" id="PR00982">
    <property type="entry name" value="TRNASYNTHLYS"/>
</dbReference>
<dbReference type="Gene3D" id="3.30.930.10">
    <property type="entry name" value="Bira Bifunctional Protein, Domain 2"/>
    <property type="match status" value="1"/>
</dbReference>
<dbReference type="InterPro" id="IPR012340">
    <property type="entry name" value="NA-bd_OB-fold"/>
</dbReference>
<dbReference type="Proteomes" id="UP000664169">
    <property type="component" value="Unassembled WGS sequence"/>
</dbReference>
<dbReference type="PROSITE" id="PS50862">
    <property type="entry name" value="AA_TRNA_LIGASE_II"/>
    <property type="match status" value="1"/>
</dbReference>
<evidence type="ECO:0000256" key="1">
    <source>
        <dbReference type="ARBA" id="ARBA00022598"/>
    </source>
</evidence>
<dbReference type="GO" id="GO:0070154">
    <property type="term" value="P:mitochondrial lysyl-tRNA aminoacylation"/>
    <property type="evidence" value="ECO:0007669"/>
    <property type="project" value="TreeGrafter"/>
</dbReference>
<accession>A0A8H3FG39</accession>
<sequence>MKVYVWRSQIPARCILSRRTQVSSIRTFFASSRLDENVPHRGLSERHTALLKAKAATSSAELYPRIGTSPTGAISSRLSRSVSCKDVIKEWHDWVNSGATETAHLWITQGRIVNIHALGNKLWFINIVAEQAKLQGVCNLGLYDDDQQVNFRQSLRSLQRGDVIQLVGELYQTRSGQPSIILTKPPQLFSPCLHPLPYGLQDQETIIGKRHVGFLINPTASSLIRAKSNITQSIRQFLLDGEHIEVQTPILAGDAGGAIARPFQTKATEFVDRELALRIAPELWLKRMVVGGFDRVFEIGPSFRNEGIDLTHNPEFTTCEFYRAYTNLQGLMDMTEQMFSMTYKSLLRLNLPGLVPLDGDLFTPPYGRIDFISGLEQAISAKLPDLSRTSALEELKQLILDLSLPIQAKAAISLPQLLDKLSSEYLEPLCVKPTFIINHPACMSPLSKSHTHPSIPNQEVGARAELFVNGREMANMYEEENSPIEQRQKFLQQLRFKNDDTEGVDEAYLEALEWGMPPVGGWGCGIERLTMAMTGAEKIRDVLSFGTLRNVVSKHQMG</sequence>
<dbReference type="PANTHER" id="PTHR42918">
    <property type="entry name" value="LYSYL-TRNA SYNTHETASE"/>
    <property type="match status" value="1"/>
</dbReference>
<dbReference type="OrthoDB" id="21243at2759"/>
<evidence type="ECO:0000256" key="3">
    <source>
        <dbReference type="ARBA" id="ARBA00022840"/>
    </source>
</evidence>
<dbReference type="GO" id="GO:0000049">
    <property type="term" value="F:tRNA binding"/>
    <property type="evidence" value="ECO:0007669"/>
    <property type="project" value="TreeGrafter"/>
</dbReference>
<dbReference type="SUPFAM" id="SSF50249">
    <property type="entry name" value="Nucleic acid-binding proteins"/>
    <property type="match status" value="1"/>
</dbReference>